<dbReference type="AlphaFoldDB" id="A0A5M3YUQ7"/>
<dbReference type="EMBL" id="BLJY01000003">
    <property type="protein sequence ID" value="GFF14114.1"/>
    <property type="molecule type" value="Genomic_DNA"/>
</dbReference>
<dbReference type="OrthoDB" id="4245109at2759"/>
<sequence>MNFISLFTTSLALVPFAMAVPAQNEITIAGSSCQIKGGDKIANQACKNTCQEQGPEWTGGYCDNKQICHCTFGDM</sequence>
<keyword evidence="3" id="KW-1185">Reference proteome</keyword>
<dbReference type="InterPro" id="IPR036574">
    <property type="entry name" value="Scorpion_toxin-like_sf"/>
</dbReference>
<evidence type="ECO:0000313" key="2">
    <source>
        <dbReference type="EMBL" id="GFF14114.1"/>
    </source>
</evidence>
<protein>
    <submittedName>
        <fullName evidence="2">Uncharacterized protein</fullName>
    </submittedName>
</protein>
<dbReference type="Gene3D" id="3.30.30.10">
    <property type="entry name" value="Knottin, scorpion toxin-like"/>
    <property type="match status" value="1"/>
</dbReference>
<comment type="similarity">
    <text evidence="1">Belongs to the invertebrate defensin family.</text>
</comment>
<name>A0A5M3YUQ7_ASPTE</name>
<accession>A0A5M3YUQ7</accession>
<proteinExistence type="inferred from homology"/>
<evidence type="ECO:0000256" key="1">
    <source>
        <dbReference type="ARBA" id="ARBA00007085"/>
    </source>
</evidence>
<comment type="caution">
    <text evidence="2">The sequence shown here is derived from an EMBL/GenBank/DDBJ whole genome shotgun (WGS) entry which is preliminary data.</text>
</comment>
<evidence type="ECO:0000313" key="3">
    <source>
        <dbReference type="Proteomes" id="UP000452235"/>
    </source>
</evidence>
<gene>
    <name evidence="2" type="ORF">ATEIFO6365_0003016700</name>
</gene>
<dbReference type="SUPFAM" id="SSF57095">
    <property type="entry name" value="Scorpion toxin-like"/>
    <property type="match status" value="1"/>
</dbReference>
<reference evidence="2 3" key="1">
    <citation type="submission" date="2020-01" db="EMBL/GenBank/DDBJ databases">
        <title>Aspergillus terreus IFO 6365 whole genome shotgun sequence.</title>
        <authorList>
            <person name="Kanamasa S."/>
            <person name="Takahashi H."/>
        </authorList>
    </citation>
    <scope>NUCLEOTIDE SEQUENCE [LARGE SCALE GENOMIC DNA]</scope>
    <source>
        <strain evidence="2 3">IFO 6365</strain>
    </source>
</reference>
<dbReference type="Proteomes" id="UP000452235">
    <property type="component" value="Unassembled WGS sequence"/>
</dbReference>
<organism evidence="2 3">
    <name type="scientific">Aspergillus terreus</name>
    <dbReference type="NCBI Taxonomy" id="33178"/>
    <lineage>
        <taxon>Eukaryota</taxon>
        <taxon>Fungi</taxon>
        <taxon>Dikarya</taxon>
        <taxon>Ascomycota</taxon>
        <taxon>Pezizomycotina</taxon>
        <taxon>Eurotiomycetes</taxon>
        <taxon>Eurotiomycetidae</taxon>
        <taxon>Eurotiales</taxon>
        <taxon>Aspergillaceae</taxon>
        <taxon>Aspergillus</taxon>
        <taxon>Aspergillus subgen. Circumdati</taxon>
    </lineage>
</organism>